<dbReference type="GO" id="GO:0070694">
    <property type="term" value="F:5-hydroxymethyl-dUMP N-hydrolase activity"/>
    <property type="evidence" value="ECO:0007669"/>
    <property type="project" value="InterPro"/>
</dbReference>
<dbReference type="GO" id="GO:0005634">
    <property type="term" value="C:nucleus"/>
    <property type="evidence" value="ECO:0007669"/>
    <property type="project" value="TreeGrafter"/>
</dbReference>
<evidence type="ECO:0000256" key="2">
    <source>
        <dbReference type="ARBA" id="ARBA00022801"/>
    </source>
</evidence>
<keyword evidence="2" id="KW-0378">Hydrolase</keyword>
<evidence type="ECO:0000256" key="6">
    <source>
        <dbReference type="ARBA" id="ARBA00047460"/>
    </source>
</evidence>
<reference evidence="7" key="1">
    <citation type="submission" date="2023-06" db="EMBL/GenBank/DDBJ databases">
        <authorList>
            <person name="Delattre M."/>
        </authorList>
    </citation>
    <scope>NUCLEOTIDE SEQUENCE</scope>
    <source>
        <strain evidence="7">AF72</strain>
    </source>
</reference>
<dbReference type="EMBL" id="CATQJA010002664">
    <property type="protein sequence ID" value="CAJ0582292.1"/>
    <property type="molecule type" value="Genomic_DNA"/>
</dbReference>
<feature type="non-terminal residue" evidence="7">
    <location>
        <position position="1"/>
    </location>
</feature>
<evidence type="ECO:0000313" key="8">
    <source>
        <dbReference type="Proteomes" id="UP001177023"/>
    </source>
</evidence>
<dbReference type="AlphaFoldDB" id="A0AA36D710"/>
<dbReference type="HAMAP" id="MF_03036">
    <property type="entry name" value="Nuc_phosphate_hydrolase"/>
    <property type="match status" value="1"/>
</dbReference>
<dbReference type="Proteomes" id="UP001177023">
    <property type="component" value="Unassembled WGS sequence"/>
</dbReference>
<dbReference type="Pfam" id="PF05014">
    <property type="entry name" value="Nuc_deoxyrib_tr"/>
    <property type="match status" value="1"/>
</dbReference>
<dbReference type="InterPro" id="IPR051239">
    <property type="entry name" value="2'-dNMP_N-hydrolase"/>
</dbReference>
<organism evidence="7 8">
    <name type="scientific">Mesorhabditis spiculigera</name>
    <dbReference type="NCBI Taxonomy" id="96644"/>
    <lineage>
        <taxon>Eukaryota</taxon>
        <taxon>Metazoa</taxon>
        <taxon>Ecdysozoa</taxon>
        <taxon>Nematoda</taxon>
        <taxon>Chromadorea</taxon>
        <taxon>Rhabditida</taxon>
        <taxon>Rhabditina</taxon>
        <taxon>Rhabditomorpha</taxon>
        <taxon>Rhabditoidea</taxon>
        <taxon>Rhabditidae</taxon>
        <taxon>Mesorhabditinae</taxon>
        <taxon>Mesorhabditis</taxon>
    </lineage>
</organism>
<keyword evidence="4" id="KW-0326">Glycosidase</keyword>
<evidence type="ECO:0000256" key="5">
    <source>
        <dbReference type="ARBA" id="ARBA00044133"/>
    </source>
</evidence>
<dbReference type="InterPro" id="IPR028607">
    <property type="entry name" value="DNPH1"/>
</dbReference>
<comment type="subunit">
    <text evidence="1">Monomer and homodimer.</text>
</comment>
<evidence type="ECO:0000256" key="4">
    <source>
        <dbReference type="ARBA" id="ARBA00023295"/>
    </source>
</evidence>
<evidence type="ECO:0000313" key="7">
    <source>
        <dbReference type="EMBL" id="CAJ0582292.1"/>
    </source>
</evidence>
<dbReference type="Gene3D" id="3.40.50.450">
    <property type="match status" value="1"/>
</dbReference>
<evidence type="ECO:0000256" key="3">
    <source>
        <dbReference type="ARBA" id="ARBA00023080"/>
    </source>
</evidence>
<keyword evidence="8" id="KW-1185">Reference proteome</keyword>
<dbReference type="SUPFAM" id="SSF52309">
    <property type="entry name" value="N-(deoxy)ribosyltransferase-like"/>
    <property type="match status" value="1"/>
</dbReference>
<dbReference type="GO" id="GO:0009117">
    <property type="term" value="P:nucleotide metabolic process"/>
    <property type="evidence" value="ECO:0007669"/>
    <property type="project" value="UniProtKB-KW"/>
</dbReference>
<dbReference type="GO" id="GO:0009159">
    <property type="term" value="P:deoxyribonucleoside monophosphate catabolic process"/>
    <property type="evidence" value="ECO:0007669"/>
    <property type="project" value="InterPro"/>
</dbReference>
<dbReference type="PANTHER" id="PTHR15364:SF0">
    <property type="entry name" value="2'-DEOXYNUCLEOSIDE 5'-PHOSPHATE N-HYDROLASE 1"/>
    <property type="match status" value="1"/>
</dbReference>
<dbReference type="PANTHER" id="PTHR15364">
    <property type="entry name" value="2'-DEOXYNUCLEOSIDE 5'-PHOSPHATE N-HYDROLASE 1"/>
    <property type="match status" value="1"/>
</dbReference>
<name>A0AA36D710_9BILA</name>
<comment type="catalytic activity">
    <reaction evidence="6">
        <text>5-hydroxymethyl-dUMP + H2O = 5-hydroxymethyluracil + 2-deoxy-D-ribose 5-phosphate</text>
        <dbReference type="Rhea" id="RHEA:77099"/>
        <dbReference type="ChEBI" id="CHEBI:15377"/>
        <dbReference type="ChEBI" id="CHEBI:16964"/>
        <dbReference type="ChEBI" id="CHEBI:62877"/>
        <dbReference type="ChEBI" id="CHEBI:90409"/>
    </reaction>
    <physiologicalReaction direction="left-to-right" evidence="6">
        <dbReference type="Rhea" id="RHEA:77100"/>
    </physiologicalReaction>
</comment>
<accession>A0AA36D710</accession>
<evidence type="ECO:0000256" key="1">
    <source>
        <dbReference type="ARBA" id="ARBA00011407"/>
    </source>
</evidence>
<sequence>MTSERLKIYFCGSIRAGRQDALLYRRIIEMLSGYGQVLTEHIGLDDLMTPHLAKFPKGVESDEKDKVIHDVDMEWLHQAHVVIAECTQPSIGVGFELGVAWKLNLPTLALYRPQKAPNGTTAGISAMINGCKNDSWQVFNYQEFDELEPVISKFLEKIHPAPQP</sequence>
<gene>
    <name evidence="7" type="ORF">MSPICULIGERA_LOCUS20431</name>
</gene>
<dbReference type="InterPro" id="IPR007710">
    <property type="entry name" value="Nucleoside_deoxyribTrfase"/>
</dbReference>
<keyword evidence="3" id="KW-0546">Nucleotide metabolism</keyword>
<comment type="caution">
    <text evidence="7">The sequence shown here is derived from an EMBL/GenBank/DDBJ whole genome shotgun (WGS) entry which is preliminary data.</text>
</comment>
<proteinExistence type="inferred from homology"/>
<protein>
    <recommendedName>
        <fullName evidence="5">5-hydroxymethyl-dUMP N-hydrolase</fullName>
    </recommendedName>
</protein>